<dbReference type="EMBL" id="JACJSI010000128">
    <property type="protein sequence ID" value="MBD2534014.1"/>
    <property type="molecule type" value="Genomic_DNA"/>
</dbReference>
<dbReference type="RefSeq" id="WP_190944542.1">
    <property type="nucleotide sequence ID" value="NZ_JACJSI010000128.1"/>
</dbReference>
<reference evidence="2 3" key="1">
    <citation type="journal article" date="2020" name="ISME J.">
        <title>Comparative genomics reveals insights into cyanobacterial evolution and habitat adaptation.</title>
        <authorList>
            <person name="Chen M.Y."/>
            <person name="Teng W.K."/>
            <person name="Zhao L."/>
            <person name="Hu C.X."/>
            <person name="Zhou Y.K."/>
            <person name="Han B.P."/>
            <person name="Song L.R."/>
            <person name="Shu W.S."/>
        </authorList>
    </citation>
    <scope>NUCLEOTIDE SEQUENCE [LARGE SCALE GENOMIC DNA]</scope>
    <source>
        <strain evidence="2 3">FACHB-838</strain>
    </source>
</reference>
<name>A0ABR8E0B9_9NOSO</name>
<evidence type="ECO:0000313" key="3">
    <source>
        <dbReference type="Proteomes" id="UP000623440"/>
    </source>
</evidence>
<evidence type="ECO:0000313" key="2">
    <source>
        <dbReference type="EMBL" id="MBD2534014.1"/>
    </source>
</evidence>
<proteinExistence type="predicted"/>
<keyword evidence="1" id="KW-0175">Coiled coil</keyword>
<protein>
    <submittedName>
        <fullName evidence="2">Uncharacterized protein</fullName>
    </submittedName>
</protein>
<evidence type="ECO:0000256" key="1">
    <source>
        <dbReference type="SAM" id="Coils"/>
    </source>
</evidence>
<feature type="coiled-coil region" evidence="1">
    <location>
        <begin position="50"/>
        <end position="84"/>
    </location>
</feature>
<keyword evidence="3" id="KW-1185">Reference proteome</keyword>
<organism evidence="2 3">
    <name type="scientific">Nostoc flagelliforme FACHB-838</name>
    <dbReference type="NCBI Taxonomy" id="2692904"/>
    <lineage>
        <taxon>Bacteria</taxon>
        <taxon>Bacillati</taxon>
        <taxon>Cyanobacteriota</taxon>
        <taxon>Cyanophyceae</taxon>
        <taxon>Nostocales</taxon>
        <taxon>Nostocaceae</taxon>
        <taxon>Nostoc</taxon>
    </lineage>
</organism>
<sequence length="87" mass="10172">MVEQMKADGQMAFRINSSLKDDFAKQAQTEGKKPSQLVIELMTDYLKRKRENQQDDFVRIKQLLEKHEMEISQLKEQQQELVGKSSA</sequence>
<comment type="caution">
    <text evidence="2">The sequence shown here is derived from an EMBL/GenBank/DDBJ whole genome shotgun (WGS) entry which is preliminary data.</text>
</comment>
<gene>
    <name evidence="2" type="ORF">H6G97_32500</name>
</gene>
<accession>A0ABR8E0B9</accession>
<dbReference type="Proteomes" id="UP000623440">
    <property type="component" value="Unassembled WGS sequence"/>
</dbReference>